<keyword evidence="3" id="KW-1185">Reference proteome</keyword>
<dbReference type="InterPro" id="IPR036397">
    <property type="entry name" value="RNaseH_sf"/>
</dbReference>
<feature type="domain" description="Tc1-like transposase DDE" evidence="1">
    <location>
        <begin position="38"/>
        <end position="116"/>
    </location>
</feature>
<organism evidence="2 3">
    <name type="scientific">Austropuccinia psidii MF-1</name>
    <dbReference type="NCBI Taxonomy" id="1389203"/>
    <lineage>
        <taxon>Eukaryota</taxon>
        <taxon>Fungi</taxon>
        <taxon>Dikarya</taxon>
        <taxon>Basidiomycota</taxon>
        <taxon>Pucciniomycotina</taxon>
        <taxon>Pucciniomycetes</taxon>
        <taxon>Pucciniales</taxon>
        <taxon>Sphaerophragmiaceae</taxon>
        <taxon>Austropuccinia</taxon>
    </lineage>
</organism>
<dbReference type="AlphaFoldDB" id="A0A9Q3Q4U4"/>
<accession>A0A9Q3Q4U4</accession>
<comment type="caution">
    <text evidence="2">The sequence shown here is derived from an EMBL/GenBank/DDBJ whole genome shotgun (WGS) entry which is preliminary data.</text>
</comment>
<dbReference type="GO" id="GO:0003676">
    <property type="term" value="F:nucleic acid binding"/>
    <property type="evidence" value="ECO:0007669"/>
    <property type="project" value="InterPro"/>
</dbReference>
<evidence type="ECO:0000313" key="2">
    <source>
        <dbReference type="EMBL" id="MBW0585501.1"/>
    </source>
</evidence>
<dbReference type="EMBL" id="AVOT02121099">
    <property type="protein sequence ID" value="MBW0585501.1"/>
    <property type="molecule type" value="Genomic_DNA"/>
</dbReference>
<dbReference type="OrthoDB" id="3599154at2759"/>
<dbReference type="InterPro" id="IPR038717">
    <property type="entry name" value="Tc1-like_DDE_dom"/>
</dbReference>
<evidence type="ECO:0000313" key="3">
    <source>
        <dbReference type="Proteomes" id="UP000765509"/>
    </source>
</evidence>
<dbReference type="Proteomes" id="UP000765509">
    <property type="component" value="Unassembled WGS sequence"/>
</dbReference>
<sequence>MVWGSFILRTKGPLVVLDHNQMDESFIQQAYKPHLRLFYDFMVDAPYIRSQEHIVMIKDGVPIHTERISNEWNARNRIDRLPWPAHLPDLNPTKNVWKTIKTQVNKHHKPHTMDEL</sequence>
<reference evidence="2" key="1">
    <citation type="submission" date="2021-03" db="EMBL/GenBank/DDBJ databases">
        <title>Draft genome sequence of rust myrtle Austropuccinia psidii MF-1, a brazilian biotype.</title>
        <authorList>
            <person name="Quecine M.C."/>
            <person name="Pachon D.M.R."/>
            <person name="Bonatelli M.L."/>
            <person name="Correr F.H."/>
            <person name="Franceschini L.M."/>
            <person name="Leite T.F."/>
            <person name="Margarido G.R.A."/>
            <person name="Almeida C.A."/>
            <person name="Ferrarezi J.A."/>
            <person name="Labate C.A."/>
        </authorList>
    </citation>
    <scope>NUCLEOTIDE SEQUENCE</scope>
    <source>
        <strain evidence="2">MF-1</strain>
    </source>
</reference>
<gene>
    <name evidence="2" type="ORF">O181_125216</name>
</gene>
<dbReference type="Gene3D" id="3.30.420.10">
    <property type="entry name" value="Ribonuclease H-like superfamily/Ribonuclease H"/>
    <property type="match status" value="1"/>
</dbReference>
<evidence type="ECO:0000259" key="1">
    <source>
        <dbReference type="Pfam" id="PF13358"/>
    </source>
</evidence>
<dbReference type="Pfam" id="PF13358">
    <property type="entry name" value="DDE_3"/>
    <property type="match status" value="1"/>
</dbReference>
<proteinExistence type="predicted"/>
<protein>
    <recommendedName>
        <fullName evidence="1">Tc1-like transposase DDE domain-containing protein</fullName>
    </recommendedName>
</protein>
<name>A0A9Q3Q4U4_9BASI</name>